<dbReference type="AlphaFoldDB" id="A0A7W7ZKC4"/>
<accession>A0A7W7ZKC4</accession>
<reference evidence="1 2" key="1">
    <citation type="submission" date="2020-08" db="EMBL/GenBank/DDBJ databases">
        <title>Genomic Encyclopedia of Type Strains, Phase IV (KMG-V): Genome sequencing to study the core and pangenomes of soil and plant-associated prokaryotes.</title>
        <authorList>
            <person name="Whitman W."/>
        </authorList>
    </citation>
    <scope>NUCLEOTIDE SEQUENCE [LARGE SCALE GENOMIC DNA]</scope>
    <source>
        <strain evidence="1 2">M8UP14</strain>
    </source>
</reference>
<protein>
    <submittedName>
        <fullName evidence="1">Uncharacterized protein</fullName>
    </submittedName>
</protein>
<evidence type="ECO:0000313" key="2">
    <source>
        <dbReference type="Proteomes" id="UP000540989"/>
    </source>
</evidence>
<sequence>MVQFRHPVLLLLAIVSTSGSKAHTSKPSASVDGPERTVKGLYGKVLVRAPSGLLDGANRRIFAPYLSRSLLLKMGTARICAQDWFRQNRGQMIKAPFAWSEAGMFTGGNERTYPGTFRIESTQAEKDGSFHVTVSFTYRASDGPGSWRVVDTVVREDGRFVVDEVAFPSERSEGAYTLSQTLSEGCKGPRWVGTQ</sequence>
<name>A0A7W7ZKC4_9BACT</name>
<comment type="caution">
    <text evidence="1">The sequence shown here is derived from an EMBL/GenBank/DDBJ whole genome shotgun (WGS) entry which is preliminary data.</text>
</comment>
<proteinExistence type="predicted"/>
<organism evidence="1 2">
    <name type="scientific">Granulicella aggregans</name>
    <dbReference type="NCBI Taxonomy" id="474949"/>
    <lineage>
        <taxon>Bacteria</taxon>
        <taxon>Pseudomonadati</taxon>
        <taxon>Acidobacteriota</taxon>
        <taxon>Terriglobia</taxon>
        <taxon>Terriglobales</taxon>
        <taxon>Acidobacteriaceae</taxon>
        <taxon>Granulicella</taxon>
    </lineage>
</organism>
<dbReference type="Proteomes" id="UP000540989">
    <property type="component" value="Unassembled WGS sequence"/>
</dbReference>
<dbReference type="EMBL" id="JACHIP010000046">
    <property type="protein sequence ID" value="MBB5061477.1"/>
    <property type="molecule type" value="Genomic_DNA"/>
</dbReference>
<keyword evidence="2" id="KW-1185">Reference proteome</keyword>
<evidence type="ECO:0000313" key="1">
    <source>
        <dbReference type="EMBL" id="MBB5061477.1"/>
    </source>
</evidence>
<gene>
    <name evidence="1" type="ORF">HDF16_006213</name>
</gene>